<dbReference type="EMBL" id="CACRXK020008912">
    <property type="protein sequence ID" value="CAB4015960.1"/>
    <property type="molecule type" value="Genomic_DNA"/>
</dbReference>
<organism evidence="9 10">
    <name type="scientific">Paramuricea clavata</name>
    <name type="common">Red gorgonian</name>
    <name type="synonym">Violescent sea-whip</name>
    <dbReference type="NCBI Taxonomy" id="317549"/>
    <lineage>
        <taxon>Eukaryota</taxon>
        <taxon>Metazoa</taxon>
        <taxon>Cnidaria</taxon>
        <taxon>Anthozoa</taxon>
        <taxon>Octocorallia</taxon>
        <taxon>Malacalcyonacea</taxon>
        <taxon>Plexauridae</taxon>
        <taxon>Paramuricea</taxon>
    </lineage>
</organism>
<evidence type="ECO:0000259" key="7">
    <source>
        <dbReference type="Pfam" id="PF00562"/>
    </source>
</evidence>
<gene>
    <name evidence="9" type="ORF">PACLA_8A008074</name>
</gene>
<accession>A0A6S7IHR9</accession>
<evidence type="ECO:0000259" key="8">
    <source>
        <dbReference type="Pfam" id="PF04560"/>
    </source>
</evidence>
<dbReference type="PROSITE" id="PS01166">
    <property type="entry name" value="RNA_POL_BETA"/>
    <property type="match status" value="1"/>
</dbReference>
<keyword evidence="5" id="KW-0548">Nucleotidyltransferase</keyword>
<dbReference type="InterPro" id="IPR037033">
    <property type="entry name" value="DNA-dir_RNAP_su2_hyb_sf"/>
</dbReference>
<dbReference type="Gene3D" id="2.40.270.10">
    <property type="entry name" value="DNA-directed RNA polymerase, subunit 2, domain 6"/>
    <property type="match status" value="1"/>
</dbReference>
<reference evidence="9" key="1">
    <citation type="submission" date="2020-04" db="EMBL/GenBank/DDBJ databases">
        <authorList>
            <person name="Alioto T."/>
            <person name="Alioto T."/>
            <person name="Gomez Garrido J."/>
        </authorList>
    </citation>
    <scope>NUCLEOTIDE SEQUENCE</scope>
    <source>
        <strain evidence="9">A484AB</strain>
    </source>
</reference>
<dbReference type="Pfam" id="PF00562">
    <property type="entry name" value="RNA_pol_Rpb2_6"/>
    <property type="match status" value="1"/>
</dbReference>
<feature type="domain" description="DNA-directed RNA polymerase subunit 2 hybrid-binding" evidence="7">
    <location>
        <begin position="9"/>
        <end position="209"/>
    </location>
</feature>
<dbReference type="GO" id="GO:0006351">
    <property type="term" value="P:DNA-templated transcription"/>
    <property type="evidence" value="ECO:0007669"/>
    <property type="project" value="InterPro"/>
</dbReference>
<dbReference type="InterPro" id="IPR007120">
    <property type="entry name" value="DNA-dir_RNAP_su2_dom"/>
</dbReference>
<dbReference type="EC" id="2.7.7.6" evidence="2"/>
<dbReference type="SUPFAM" id="SSF64484">
    <property type="entry name" value="beta and beta-prime subunits of DNA dependent RNA-polymerase"/>
    <property type="match status" value="1"/>
</dbReference>
<evidence type="ECO:0000256" key="3">
    <source>
        <dbReference type="ARBA" id="ARBA00022478"/>
    </source>
</evidence>
<evidence type="ECO:0000256" key="6">
    <source>
        <dbReference type="ARBA" id="ARBA00023163"/>
    </source>
</evidence>
<dbReference type="Proteomes" id="UP001152795">
    <property type="component" value="Unassembled WGS sequence"/>
</dbReference>
<keyword evidence="10" id="KW-1185">Reference proteome</keyword>
<protein>
    <recommendedName>
        <fullName evidence="2">DNA-directed RNA polymerase</fullName>
        <ecNumber evidence="2">2.7.7.6</ecNumber>
    </recommendedName>
</protein>
<comment type="similarity">
    <text evidence="1">Belongs to the RNA polymerase beta chain family.</text>
</comment>
<dbReference type="InterPro" id="IPR007641">
    <property type="entry name" value="RNA_pol_Rpb2_7"/>
</dbReference>
<dbReference type="GO" id="GO:0032549">
    <property type="term" value="F:ribonucleoside binding"/>
    <property type="evidence" value="ECO:0007669"/>
    <property type="project" value="InterPro"/>
</dbReference>
<evidence type="ECO:0000313" key="9">
    <source>
        <dbReference type="EMBL" id="CAB4015960.1"/>
    </source>
</evidence>
<keyword evidence="6" id="KW-0804">Transcription</keyword>
<dbReference type="Gene3D" id="2.40.50.150">
    <property type="match status" value="1"/>
</dbReference>
<dbReference type="FunFam" id="2.40.270.10:FF:000011">
    <property type="entry name" value="DNA-directed RNA polymerase subunit beta"/>
    <property type="match status" value="1"/>
</dbReference>
<evidence type="ECO:0000256" key="5">
    <source>
        <dbReference type="ARBA" id="ARBA00022695"/>
    </source>
</evidence>
<dbReference type="PANTHER" id="PTHR20856">
    <property type="entry name" value="DNA-DIRECTED RNA POLYMERASE I SUBUNIT 2"/>
    <property type="match status" value="1"/>
</dbReference>
<dbReference type="InterPro" id="IPR007121">
    <property type="entry name" value="RNA_pol_bsu_CS"/>
</dbReference>
<evidence type="ECO:0000256" key="2">
    <source>
        <dbReference type="ARBA" id="ARBA00012418"/>
    </source>
</evidence>
<dbReference type="GO" id="GO:0003677">
    <property type="term" value="F:DNA binding"/>
    <property type="evidence" value="ECO:0007669"/>
    <property type="project" value="InterPro"/>
</dbReference>
<sequence>MPIVSSSLQTGSMSARADYQDVPVSYKGPVSCFAEKVLVTANDDGDPLIKILLRQTRRPEIGDKFSSRHGQKGVVGLIVNQEDMPFNEVGICPDIIMNPHGFPSRMTVGKLIELLAGKAGVMDGKRRYGTAFAGDKVHDVGQVLVDNGFNYDGKDYFTSGITGEPLEAYIYSGPVYYQKLKHMVMDKMHARAKGPRAVLTRQPTEGRSREGGLRLGEMERDCLIGYGTSMLLVERLMISSDQFEVDVCSKCGLIGYSGWCHFCQSSHDISSIKIPYATKLLFQELIGMNIIPRLTLKPSVE</sequence>
<feature type="domain" description="RNA polymerase Rpb2" evidence="8">
    <location>
        <begin position="211"/>
        <end position="296"/>
    </location>
</feature>
<dbReference type="Gene3D" id="3.90.1800.10">
    <property type="entry name" value="RNA polymerase alpha subunit dimerisation domain"/>
    <property type="match status" value="1"/>
</dbReference>
<dbReference type="GO" id="GO:0003899">
    <property type="term" value="F:DNA-directed RNA polymerase activity"/>
    <property type="evidence" value="ECO:0007669"/>
    <property type="project" value="UniProtKB-EC"/>
</dbReference>
<dbReference type="FunFam" id="3.90.1800.10:FF:000003">
    <property type="entry name" value="DNA-directed RNA polymerase subunit beta"/>
    <property type="match status" value="1"/>
</dbReference>
<dbReference type="GO" id="GO:0000428">
    <property type="term" value="C:DNA-directed RNA polymerase complex"/>
    <property type="evidence" value="ECO:0007669"/>
    <property type="project" value="UniProtKB-KW"/>
</dbReference>
<evidence type="ECO:0000256" key="1">
    <source>
        <dbReference type="ARBA" id="ARBA00006835"/>
    </source>
</evidence>
<dbReference type="InterPro" id="IPR015712">
    <property type="entry name" value="DNA-dir_RNA_pol_su2"/>
</dbReference>
<dbReference type="Pfam" id="PF04560">
    <property type="entry name" value="RNA_pol_Rpb2_7"/>
    <property type="match status" value="1"/>
</dbReference>
<comment type="caution">
    <text evidence="9">The sequence shown here is derived from an EMBL/GenBank/DDBJ whole genome shotgun (WGS) entry which is preliminary data.</text>
</comment>
<dbReference type="AlphaFoldDB" id="A0A6S7IHR9"/>
<dbReference type="CDD" id="cd00653">
    <property type="entry name" value="RNA_pol_B_RPB2"/>
    <property type="match status" value="1"/>
</dbReference>
<proteinExistence type="inferred from homology"/>
<dbReference type="OrthoDB" id="10248617at2759"/>
<name>A0A6S7IHR9_PARCT</name>
<evidence type="ECO:0000313" key="10">
    <source>
        <dbReference type="Proteomes" id="UP001152795"/>
    </source>
</evidence>
<evidence type="ECO:0000256" key="4">
    <source>
        <dbReference type="ARBA" id="ARBA00022679"/>
    </source>
</evidence>
<keyword evidence="3 9" id="KW-0240">DNA-directed RNA polymerase</keyword>
<keyword evidence="4" id="KW-0808">Transferase</keyword>
<dbReference type="InterPro" id="IPR014724">
    <property type="entry name" value="RNA_pol_RPB2_OB-fold"/>
</dbReference>